<keyword evidence="2" id="KW-1185">Reference proteome</keyword>
<dbReference type="EMBL" id="CP100390">
    <property type="protein sequence ID" value="UZE95124.1"/>
    <property type="molecule type" value="Genomic_DNA"/>
</dbReference>
<evidence type="ECO:0000313" key="1">
    <source>
        <dbReference type="EMBL" id="UZE95124.1"/>
    </source>
</evidence>
<reference evidence="1" key="1">
    <citation type="submission" date="2022-06" db="EMBL/GenBank/DDBJ databases">
        <title>Alkalimarinus sp. nov., isolated from gut of a Alitta virens.</title>
        <authorList>
            <person name="Yang A.I."/>
            <person name="Shin N.-R."/>
        </authorList>
    </citation>
    <scope>NUCLEOTIDE SEQUENCE</scope>
    <source>
        <strain evidence="1">A2M4</strain>
    </source>
</reference>
<proteinExistence type="predicted"/>
<organism evidence="1 2">
    <name type="scientific">Alkalimarinus alittae</name>
    <dbReference type="NCBI Taxonomy" id="2961619"/>
    <lineage>
        <taxon>Bacteria</taxon>
        <taxon>Pseudomonadati</taxon>
        <taxon>Pseudomonadota</taxon>
        <taxon>Gammaproteobacteria</taxon>
        <taxon>Alteromonadales</taxon>
        <taxon>Alteromonadaceae</taxon>
        <taxon>Alkalimarinus</taxon>
    </lineage>
</organism>
<evidence type="ECO:0008006" key="3">
    <source>
        <dbReference type="Google" id="ProtNLM"/>
    </source>
</evidence>
<evidence type="ECO:0000313" key="2">
    <source>
        <dbReference type="Proteomes" id="UP001163739"/>
    </source>
</evidence>
<dbReference type="Proteomes" id="UP001163739">
    <property type="component" value="Chromosome"/>
</dbReference>
<sequence>MLHWRLDVIFKEDECQLQSGAMTMAIIKRFCMNLLTVKDTSKRRMKHKVMAAGIDDDYGTQILFSG</sequence>
<name>A0ABY6MZ67_9ALTE</name>
<gene>
    <name evidence="1" type="ORF">NKI27_13745</name>
</gene>
<dbReference type="RefSeq" id="WP_265046613.1">
    <property type="nucleotide sequence ID" value="NZ_CP100390.1"/>
</dbReference>
<protein>
    <recommendedName>
        <fullName evidence="3">Transposase</fullName>
    </recommendedName>
</protein>
<accession>A0ABY6MZ67</accession>